<dbReference type="EMBL" id="JAZEWV010000037">
    <property type="protein sequence ID" value="MEE4545982.1"/>
    <property type="molecule type" value="Genomic_DNA"/>
</dbReference>
<evidence type="ECO:0000313" key="2">
    <source>
        <dbReference type="EMBL" id="MEE4545982.1"/>
    </source>
</evidence>
<keyword evidence="1" id="KW-0472">Membrane</keyword>
<dbReference type="RefSeq" id="WP_330799684.1">
    <property type="nucleotide sequence ID" value="NZ_JAZEWV010000037.1"/>
</dbReference>
<proteinExistence type="predicted"/>
<keyword evidence="3" id="KW-1185">Reference proteome</keyword>
<keyword evidence="1" id="KW-1133">Transmembrane helix</keyword>
<accession>A0ABU7PL75</accession>
<name>A0ABU7PL75_9ACTN</name>
<gene>
    <name evidence="2" type="ORF">V2S66_28940</name>
</gene>
<dbReference type="Proteomes" id="UP001344658">
    <property type="component" value="Unassembled WGS sequence"/>
</dbReference>
<reference evidence="2 3" key="1">
    <citation type="submission" date="2023-12" db="EMBL/GenBank/DDBJ databases">
        <title>Streptomyces sp. V4-01.</title>
        <authorList>
            <person name="Somphong A."/>
            <person name="Phongsopitanun W."/>
        </authorList>
    </citation>
    <scope>NUCLEOTIDE SEQUENCE [LARGE SCALE GENOMIC DNA]</scope>
    <source>
        <strain evidence="2 3">V4-01</strain>
    </source>
</reference>
<evidence type="ECO:0008006" key="4">
    <source>
        <dbReference type="Google" id="ProtNLM"/>
    </source>
</evidence>
<keyword evidence="1" id="KW-0812">Transmembrane</keyword>
<organism evidence="2 3">
    <name type="scientific">Actinacidiphila polyblastidii</name>
    <dbReference type="NCBI Taxonomy" id="3110430"/>
    <lineage>
        <taxon>Bacteria</taxon>
        <taxon>Bacillati</taxon>
        <taxon>Actinomycetota</taxon>
        <taxon>Actinomycetes</taxon>
        <taxon>Kitasatosporales</taxon>
        <taxon>Streptomycetaceae</taxon>
        <taxon>Actinacidiphila</taxon>
    </lineage>
</organism>
<evidence type="ECO:0000256" key="1">
    <source>
        <dbReference type="SAM" id="Phobius"/>
    </source>
</evidence>
<protein>
    <recommendedName>
        <fullName evidence="4">Tat pathway signal sequence</fullName>
    </recommendedName>
</protein>
<feature type="transmembrane region" description="Helical" evidence="1">
    <location>
        <begin position="42"/>
        <end position="62"/>
    </location>
</feature>
<evidence type="ECO:0000313" key="3">
    <source>
        <dbReference type="Proteomes" id="UP001344658"/>
    </source>
</evidence>
<sequence>MTDTGTDISELLADAAQGVHIKHAPVEAIVAGGTRRRTRRRAAGAAVVALAVACTAGILTSVSPHADSRTASVAAAPDATIRPLTQTIATGVVDGKPWTLSIDIWQRAANADAAAREWSATQQAEYSDPQRAGGKGGQQLLHTGWFFANLHIGDGHVDVTDDALTATGDRGVETSWGKFTSTGTRWYVVGMAGPAVQTVTCTWDDGHKATPTLQTVAGTDNRFFAIDAPTPKPNDGVPNCTATG</sequence>
<comment type="caution">
    <text evidence="2">The sequence shown here is derived from an EMBL/GenBank/DDBJ whole genome shotgun (WGS) entry which is preliminary data.</text>
</comment>